<evidence type="ECO:0000313" key="1">
    <source>
        <dbReference type="EMBL" id="ERJ66821.1"/>
    </source>
</evidence>
<proteinExistence type="predicted"/>
<reference evidence="1 2" key="1">
    <citation type="submission" date="2013-06" db="EMBL/GenBank/DDBJ databases">
        <authorList>
            <person name="Weinstock G."/>
            <person name="Sodergren E."/>
            <person name="Lobos E.A."/>
            <person name="Fulton L."/>
            <person name="Fulton R."/>
            <person name="Courtney L."/>
            <person name="Fronick C."/>
            <person name="O'Laughlin M."/>
            <person name="Godfrey J."/>
            <person name="Wilson R.M."/>
            <person name="Miner T."/>
            <person name="Farmer C."/>
            <person name="Delehaunty K."/>
            <person name="Cordes M."/>
            <person name="Minx P."/>
            <person name="Tomlinson C."/>
            <person name="Chen J."/>
            <person name="Wollam A."/>
            <person name="Pepin K.H."/>
            <person name="Bhonagiri V."/>
            <person name="Zhang X."/>
            <person name="Warren W."/>
            <person name="Mitreva M."/>
            <person name="Mardis E.R."/>
            <person name="Wilson R.K."/>
        </authorList>
    </citation>
    <scope>NUCLEOTIDE SEQUENCE [LARGE SCALE GENOMIC DNA]</scope>
    <source>
        <strain evidence="1 2">F0570</strain>
    </source>
</reference>
<dbReference type="HOGENOM" id="CLU_3156195_0_0_10"/>
<comment type="caution">
    <text evidence="1">The sequence shown here is derived from an EMBL/GenBank/DDBJ whole genome shotgun (WGS) entry which is preliminary data.</text>
</comment>
<evidence type="ECO:0000313" key="2">
    <source>
        <dbReference type="Proteomes" id="UP000016630"/>
    </source>
</evidence>
<dbReference type="EMBL" id="AWUW01000069">
    <property type="protein sequence ID" value="ERJ66821.1"/>
    <property type="molecule type" value="Genomic_DNA"/>
</dbReference>
<dbReference type="Proteomes" id="UP000016630">
    <property type="component" value="Unassembled WGS sequence"/>
</dbReference>
<dbReference type="AlphaFoldDB" id="A0A0E2LRL2"/>
<sequence>MEFSILIIKVHRDFCFGALFCGKPSPHASMFLCAKSFQRRGGIWNHSK</sequence>
<protein>
    <submittedName>
        <fullName evidence="1">Uncharacterized protein</fullName>
    </submittedName>
</protein>
<gene>
    <name evidence="1" type="ORF">HMPREF1555_00991</name>
</gene>
<accession>A0A0E2LRL2</accession>
<name>A0A0E2LRL2_PORGN</name>
<organism evidence="1 2">
    <name type="scientific">Porphyromonas gingivalis F0570</name>
    <dbReference type="NCBI Taxonomy" id="1227271"/>
    <lineage>
        <taxon>Bacteria</taxon>
        <taxon>Pseudomonadati</taxon>
        <taxon>Bacteroidota</taxon>
        <taxon>Bacteroidia</taxon>
        <taxon>Bacteroidales</taxon>
        <taxon>Porphyromonadaceae</taxon>
        <taxon>Porphyromonas</taxon>
    </lineage>
</organism>